<dbReference type="eggNOG" id="ENOG502SUE9">
    <property type="taxonomic scope" value="Eukaryota"/>
</dbReference>
<keyword evidence="2" id="KW-0812">Transmembrane</keyword>
<sequence>MDHSKPINTTPPLQRTTTTNTGTEKAIDSTSLYSEHVALLFPSKDGTQPGFAPEQSLSRGLQIPSKTSRLTSGFEYPSILGSNYNISKEDWERFTHEITESAKLSSSQWSTVIGAGLGIMAVGGIMVGFFGAIPAVIVAKRKRAAQESKNLVRAMENQQQDEEEEGDENTLSFKINEWNETFFKPRGIMIRIDMPYDMSAVEDGIDVGTTTSTTGSGKKKLSSRFPSPVSSRQGSVSSSTSISDDKSDRAKKRYEASQRCRIVIIPINQRPGSVISQATTLASESPYIPAVYE</sequence>
<dbReference type="HOGENOM" id="CLU_082800_0_0_1"/>
<evidence type="ECO:0000256" key="1">
    <source>
        <dbReference type="SAM" id="MobiDB-lite"/>
    </source>
</evidence>
<dbReference type="InterPro" id="IPR028018">
    <property type="entry name" value="DUF4646"/>
</dbReference>
<protein>
    <submittedName>
        <fullName evidence="3">Uncharacterized protein</fullName>
    </submittedName>
</protein>
<feature type="transmembrane region" description="Helical" evidence="2">
    <location>
        <begin position="112"/>
        <end position="139"/>
    </location>
</feature>
<feature type="region of interest" description="Disordered" evidence="1">
    <location>
        <begin position="151"/>
        <end position="171"/>
    </location>
</feature>
<feature type="compositionally biased region" description="Acidic residues" evidence="1">
    <location>
        <begin position="159"/>
        <end position="168"/>
    </location>
</feature>
<keyword evidence="2" id="KW-0472">Membrane</keyword>
<comment type="caution">
    <text evidence="3">The sequence shown here is derived from an EMBL/GenBank/DDBJ whole genome shotgun (WGS) entry which is preliminary data.</text>
</comment>
<evidence type="ECO:0000313" key="3">
    <source>
        <dbReference type="EMBL" id="KFX44593.1"/>
    </source>
</evidence>
<dbReference type="AlphaFoldDB" id="A0A093XHB0"/>
<feature type="compositionally biased region" description="Low complexity" evidence="1">
    <location>
        <begin position="10"/>
        <end position="23"/>
    </location>
</feature>
<accession>A0A093XHB0</accession>
<feature type="region of interest" description="Disordered" evidence="1">
    <location>
        <begin position="208"/>
        <end position="254"/>
    </location>
</feature>
<dbReference type="EMBL" id="JPOX01000027">
    <property type="protein sequence ID" value="KFX44593.1"/>
    <property type="molecule type" value="Genomic_DNA"/>
</dbReference>
<feature type="compositionally biased region" description="Basic and acidic residues" evidence="1">
    <location>
        <begin position="243"/>
        <end position="254"/>
    </location>
</feature>
<proteinExistence type="predicted"/>
<feature type="compositionally biased region" description="Low complexity" evidence="1">
    <location>
        <begin position="227"/>
        <end position="242"/>
    </location>
</feature>
<gene>
    <name evidence="3" type="ORF">GQ26_0270330</name>
</gene>
<evidence type="ECO:0000256" key="2">
    <source>
        <dbReference type="SAM" id="Phobius"/>
    </source>
</evidence>
<dbReference type="Pfam" id="PF15496">
    <property type="entry name" value="DUF4646"/>
    <property type="match status" value="1"/>
</dbReference>
<keyword evidence="2" id="KW-1133">Transmembrane helix</keyword>
<name>A0A093XHB0_TALMA</name>
<feature type="region of interest" description="Disordered" evidence="1">
    <location>
        <begin position="1"/>
        <end position="25"/>
    </location>
</feature>
<reference evidence="3" key="1">
    <citation type="journal article" date="2014" name="PLoS Genet.">
        <title>Signature Gene Expression Reveals Novel Clues to the Molecular Mechanisms of Dimorphic Transition in Penicillium marneffei.</title>
        <authorList>
            <person name="Yang E."/>
            <person name="Wang G."/>
            <person name="Cai J."/>
            <person name="Woo P.C."/>
            <person name="Lau S.K."/>
            <person name="Yuen K.-Y."/>
            <person name="Chow W.-N."/>
            <person name="Lin X."/>
        </authorList>
    </citation>
    <scope>NUCLEOTIDE SEQUENCE [LARGE SCALE GENOMIC DNA]</scope>
    <source>
        <strain evidence="3">PM1</strain>
    </source>
</reference>
<organism evidence="3">
    <name type="scientific">Talaromyces marneffei PM1</name>
    <dbReference type="NCBI Taxonomy" id="1077442"/>
    <lineage>
        <taxon>Eukaryota</taxon>
        <taxon>Fungi</taxon>
        <taxon>Dikarya</taxon>
        <taxon>Ascomycota</taxon>
        <taxon>Pezizomycotina</taxon>
        <taxon>Eurotiomycetes</taxon>
        <taxon>Eurotiomycetidae</taxon>
        <taxon>Eurotiales</taxon>
        <taxon>Trichocomaceae</taxon>
        <taxon>Talaromyces</taxon>
        <taxon>Talaromyces sect. Talaromyces</taxon>
    </lineage>
</organism>